<dbReference type="PROSITE" id="PS51096">
    <property type="entry name" value="PTS_EIIA_TYPE_4"/>
    <property type="match status" value="1"/>
</dbReference>
<dbReference type="SUPFAM" id="SSF53062">
    <property type="entry name" value="PTS system fructose IIA component-like"/>
    <property type="match status" value="1"/>
</dbReference>
<dbReference type="AlphaFoldDB" id="A0AAE4ASK9"/>
<gene>
    <name evidence="7" type="ORF">J2S73_001800</name>
</gene>
<dbReference type="Gene3D" id="3.40.50.510">
    <property type="entry name" value="Phosphotransferase system, mannose-type IIA component"/>
    <property type="match status" value="1"/>
</dbReference>
<sequence length="134" mass="13448">MSDTSSEDHVAIGIVSHSKDVARGAADMVRQMVGDSVVVAFTGGNPDGGLGTDATEIGAMIEKLWRPAGVVVLVDLGGAEMNTEMAIESLPEERQGVVRIANAPIVEGAVTAGTMASTGASLAAVVEAAEELGG</sequence>
<dbReference type="NCBIfam" id="TIGR02364">
    <property type="entry name" value="dha_pts"/>
    <property type="match status" value="1"/>
</dbReference>
<dbReference type="InterPro" id="IPR039643">
    <property type="entry name" value="DhaM"/>
</dbReference>
<protein>
    <recommendedName>
        <fullName evidence="3">phosphoenolpyruvate--glycerone phosphotransferase</fullName>
        <ecNumber evidence="3">2.7.1.121</ecNumber>
    </recommendedName>
</protein>
<reference evidence="7" key="1">
    <citation type="submission" date="2023-07" db="EMBL/GenBank/DDBJ databases">
        <title>Genomic Encyclopedia of Type Strains, Phase IV (KMG-IV): sequencing the most valuable type-strain genomes for metagenomic binning, comparative biology and taxonomic classification.</title>
        <authorList>
            <person name="Goeker M."/>
        </authorList>
    </citation>
    <scope>NUCLEOTIDE SEQUENCE</scope>
    <source>
        <strain evidence="7">DSM 21202</strain>
    </source>
</reference>
<evidence type="ECO:0000256" key="5">
    <source>
        <dbReference type="ARBA" id="ARBA00046577"/>
    </source>
</evidence>
<keyword evidence="8" id="KW-1185">Reference proteome</keyword>
<dbReference type="GO" id="GO:0009401">
    <property type="term" value="P:phosphoenolpyruvate-dependent sugar phosphotransferase system"/>
    <property type="evidence" value="ECO:0007669"/>
    <property type="project" value="InterPro"/>
</dbReference>
<proteinExistence type="predicted"/>
<dbReference type="InterPro" id="IPR036662">
    <property type="entry name" value="PTS_EIIA_man-typ_sf"/>
</dbReference>
<evidence type="ECO:0000313" key="7">
    <source>
        <dbReference type="EMBL" id="MDQ0315343.1"/>
    </source>
</evidence>
<evidence type="ECO:0000256" key="4">
    <source>
        <dbReference type="ARBA" id="ARBA00022679"/>
    </source>
</evidence>
<dbReference type="PANTHER" id="PTHR38594:SF1">
    <property type="entry name" value="PEP-DEPENDENT DIHYDROXYACETONE KINASE, PHOSPHORYL DONOR SUBUNIT DHAM"/>
    <property type="match status" value="1"/>
</dbReference>
<evidence type="ECO:0000313" key="8">
    <source>
        <dbReference type="Proteomes" id="UP001229244"/>
    </source>
</evidence>
<organism evidence="7 8">
    <name type="scientific">Amorphus orientalis</name>
    <dbReference type="NCBI Taxonomy" id="649198"/>
    <lineage>
        <taxon>Bacteria</taxon>
        <taxon>Pseudomonadati</taxon>
        <taxon>Pseudomonadota</taxon>
        <taxon>Alphaproteobacteria</taxon>
        <taxon>Hyphomicrobiales</taxon>
        <taxon>Amorphaceae</taxon>
        <taxon>Amorphus</taxon>
    </lineage>
</organism>
<comment type="catalytic activity">
    <reaction evidence="1">
        <text>dihydroxyacetone + phosphoenolpyruvate = dihydroxyacetone phosphate + pyruvate</text>
        <dbReference type="Rhea" id="RHEA:18381"/>
        <dbReference type="ChEBI" id="CHEBI:15361"/>
        <dbReference type="ChEBI" id="CHEBI:16016"/>
        <dbReference type="ChEBI" id="CHEBI:57642"/>
        <dbReference type="ChEBI" id="CHEBI:58702"/>
        <dbReference type="EC" id="2.7.1.121"/>
    </reaction>
</comment>
<evidence type="ECO:0000256" key="1">
    <source>
        <dbReference type="ARBA" id="ARBA00001113"/>
    </source>
</evidence>
<dbReference type="InterPro" id="IPR004701">
    <property type="entry name" value="PTS_EIIA_man-typ"/>
</dbReference>
<keyword evidence="7" id="KW-0418">Kinase</keyword>
<comment type="subunit">
    <text evidence="5">Homodimer. The dihydroxyacetone kinase complex is composed of a homodimer of DhaM, a homodimer of DhaK and the subunit DhaL.</text>
</comment>
<keyword evidence="4" id="KW-0808">Transferase</keyword>
<comment type="function">
    <text evidence="2">Component of the dihydroxyacetone kinase complex, which is responsible for the phosphoenolpyruvate (PEP)-dependent phosphorylation of dihydroxyacetone. DhaM serves as the phosphoryl donor. Is phosphorylated by phosphoenolpyruvate in an EI- and HPr-dependent reaction, and a phosphorelay system on histidine residues finally leads to phosphoryl transfer to DhaL and dihydroxyacetone.</text>
</comment>
<dbReference type="InterPro" id="IPR012844">
    <property type="entry name" value="DhaM_N"/>
</dbReference>
<dbReference type="RefSeq" id="WP_306885176.1">
    <property type="nucleotide sequence ID" value="NZ_JAUSUL010000002.1"/>
</dbReference>
<evidence type="ECO:0000256" key="2">
    <source>
        <dbReference type="ARBA" id="ARBA00002788"/>
    </source>
</evidence>
<dbReference type="Proteomes" id="UP001229244">
    <property type="component" value="Unassembled WGS sequence"/>
</dbReference>
<name>A0AAE4ASK9_9HYPH</name>
<feature type="domain" description="PTS EIIA type-4" evidence="6">
    <location>
        <begin position="9"/>
        <end position="134"/>
    </location>
</feature>
<dbReference type="GO" id="GO:0047324">
    <property type="term" value="F:phosphoenolpyruvate-glycerone phosphotransferase activity"/>
    <property type="evidence" value="ECO:0007669"/>
    <property type="project" value="UniProtKB-EC"/>
</dbReference>
<dbReference type="EC" id="2.7.1.121" evidence="3"/>
<dbReference type="GO" id="GO:0019563">
    <property type="term" value="P:glycerol catabolic process"/>
    <property type="evidence" value="ECO:0007669"/>
    <property type="project" value="InterPro"/>
</dbReference>
<dbReference type="Pfam" id="PF03610">
    <property type="entry name" value="EIIA-man"/>
    <property type="match status" value="1"/>
</dbReference>
<dbReference type="GO" id="GO:0016020">
    <property type="term" value="C:membrane"/>
    <property type="evidence" value="ECO:0007669"/>
    <property type="project" value="InterPro"/>
</dbReference>
<evidence type="ECO:0000259" key="6">
    <source>
        <dbReference type="PROSITE" id="PS51096"/>
    </source>
</evidence>
<accession>A0AAE4ASK9</accession>
<evidence type="ECO:0000256" key="3">
    <source>
        <dbReference type="ARBA" id="ARBA00012095"/>
    </source>
</evidence>
<comment type="caution">
    <text evidence="7">The sequence shown here is derived from an EMBL/GenBank/DDBJ whole genome shotgun (WGS) entry which is preliminary data.</text>
</comment>
<dbReference type="PANTHER" id="PTHR38594">
    <property type="entry name" value="PEP-DEPENDENT DIHYDROXYACETONE KINASE, PHOSPHORYL DONOR SUBUNIT DHAM"/>
    <property type="match status" value="1"/>
</dbReference>
<dbReference type="EMBL" id="JAUSUL010000002">
    <property type="protein sequence ID" value="MDQ0315343.1"/>
    <property type="molecule type" value="Genomic_DNA"/>
</dbReference>